<proteinExistence type="predicted"/>
<accession>A0A4Y2B5Y0</accession>
<keyword evidence="2" id="KW-1185">Reference proteome</keyword>
<protein>
    <submittedName>
        <fullName evidence="1">Uncharacterized protein</fullName>
    </submittedName>
</protein>
<evidence type="ECO:0000313" key="1">
    <source>
        <dbReference type="EMBL" id="GBL87791.1"/>
    </source>
</evidence>
<name>A0A4Y2B5Y0_ARAVE</name>
<dbReference type="Proteomes" id="UP000499080">
    <property type="component" value="Unassembled WGS sequence"/>
</dbReference>
<dbReference type="EMBL" id="BGPR01000055">
    <property type="protein sequence ID" value="GBL87791.1"/>
    <property type="molecule type" value="Genomic_DNA"/>
</dbReference>
<comment type="caution">
    <text evidence="1">The sequence shown here is derived from an EMBL/GenBank/DDBJ whole genome shotgun (WGS) entry which is preliminary data.</text>
</comment>
<dbReference type="AlphaFoldDB" id="A0A4Y2B5Y0"/>
<sequence>MKPVTHCSNNDNTFASRYSTRKLIKLIANLSTQRDNENQFIFIFTKERNDIHKHLSKYGGSSNPLCLVYLAKPMSSGLMLKGKHGNFCYSKRFWKIKVQHTVTVLLPGGHSEETGHLFFAWRKTSRSQADCSEKIPAKA</sequence>
<organism evidence="1 2">
    <name type="scientific">Araneus ventricosus</name>
    <name type="common">Orbweaver spider</name>
    <name type="synonym">Epeira ventricosa</name>
    <dbReference type="NCBI Taxonomy" id="182803"/>
    <lineage>
        <taxon>Eukaryota</taxon>
        <taxon>Metazoa</taxon>
        <taxon>Ecdysozoa</taxon>
        <taxon>Arthropoda</taxon>
        <taxon>Chelicerata</taxon>
        <taxon>Arachnida</taxon>
        <taxon>Araneae</taxon>
        <taxon>Araneomorphae</taxon>
        <taxon>Entelegynae</taxon>
        <taxon>Araneoidea</taxon>
        <taxon>Araneidae</taxon>
        <taxon>Araneus</taxon>
    </lineage>
</organism>
<gene>
    <name evidence="1" type="ORF">AVEN_81385_1</name>
</gene>
<reference evidence="1 2" key="1">
    <citation type="journal article" date="2019" name="Sci. Rep.">
        <title>Orb-weaving spider Araneus ventricosus genome elucidates the spidroin gene catalogue.</title>
        <authorList>
            <person name="Kono N."/>
            <person name="Nakamura H."/>
            <person name="Ohtoshi R."/>
            <person name="Moran D.A.P."/>
            <person name="Shinohara A."/>
            <person name="Yoshida Y."/>
            <person name="Fujiwara M."/>
            <person name="Mori M."/>
            <person name="Tomita M."/>
            <person name="Arakawa K."/>
        </authorList>
    </citation>
    <scope>NUCLEOTIDE SEQUENCE [LARGE SCALE GENOMIC DNA]</scope>
</reference>
<evidence type="ECO:0000313" key="2">
    <source>
        <dbReference type="Proteomes" id="UP000499080"/>
    </source>
</evidence>